<gene>
    <name evidence="2" type="ORF">ACFSBL_13345</name>
</gene>
<organism evidence="2 3">
    <name type="scientific">Haloarchaeobius litoreus</name>
    <dbReference type="NCBI Taxonomy" id="755306"/>
    <lineage>
        <taxon>Archaea</taxon>
        <taxon>Methanobacteriati</taxon>
        <taxon>Methanobacteriota</taxon>
        <taxon>Stenosarchaea group</taxon>
        <taxon>Halobacteria</taxon>
        <taxon>Halobacteriales</taxon>
        <taxon>Halorubellaceae</taxon>
        <taxon>Haloarchaeobius</taxon>
    </lineage>
</organism>
<dbReference type="EMBL" id="JBHUDO010000003">
    <property type="protein sequence ID" value="MFD1646670.1"/>
    <property type="molecule type" value="Genomic_DNA"/>
</dbReference>
<proteinExistence type="predicted"/>
<reference evidence="2 3" key="1">
    <citation type="journal article" date="2019" name="Int. J. Syst. Evol. Microbiol.">
        <title>The Global Catalogue of Microorganisms (GCM) 10K type strain sequencing project: providing services to taxonomists for standard genome sequencing and annotation.</title>
        <authorList>
            <consortium name="The Broad Institute Genomics Platform"/>
            <consortium name="The Broad Institute Genome Sequencing Center for Infectious Disease"/>
            <person name="Wu L."/>
            <person name="Ma J."/>
        </authorList>
    </citation>
    <scope>NUCLEOTIDE SEQUENCE [LARGE SCALE GENOMIC DNA]</scope>
    <source>
        <strain evidence="2 3">CGMCC 1.10390</strain>
    </source>
</reference>
<keyword evidence="3" id="KW-1185">Reference proteome</keyword>
<feature type="region of interest" description="Disordered" evidence="1">
    <location>
        <begin position="22"/>
        <end position="45"/>
    </location>
</feature>
<evidence type="ECO:0000256" key="1">
    <source>
        <dbReference type="SAM" id="MobiDB-lite"/>
    </source>
</evidence>
<accession>A0ABD6DMW7</accession>
<dbReference type="RefSeq" id="WP_256401248.1">
    <property type="nucleotide sequence ID" value="NZ_JANHJR010000003.1"/>
</dbReference>
<dbReference type="AlphaFoldDB" id="A0ABD6DMW7"/>
<evidence type="ECO:0000313" key="2">
    <source>
        <dbReference type="EMBL" id="MFD1646670.1"/>
    </source>
</evidence>
<comment type="caution">
    <text evidence="2">The sequence shown here is derived from an EMBL/GenBank/DDBJ whole genome shotgun (WGS) entry which is preliminary data.</text>
</comment>
<name>A0ABD6DMW7_9EURY</name>
<evidence type="ECO:0000313" key="3">
    <source>
        <dbReference type="Proteomes" id="UP001597034"/>
    </source>
</evidence>
<sequence>MTDKKYQDEIDTIEAKIESLRNHSLSDEKAEELSRDIPQKDPRDIHERHIVAVSYEGNGEIDVGGVTKLAGNENIRWKDKVYGTFGAAPETPDGIRESYREAKARWIHYLSDERNRYLNARRMDVPVWDAPATEPPEGDC</sequence>
<dbReference type="Proteomes" id="UP001597034">
    <property type="component" value="Unassembled WGS sequence"/>
</dbReference>
<protein>
    <submittedName>
        <fullName evidence="2">Uncharacterized protein</fullName>
    </submittedName>
</protein>